<dbReference type="EMBL" id="JAKIKU010000010">
    <property type="protein sequence ID" value="MCL1047009.1"/>
    <property type="molecule type" value="Genomic_DNA"/>
</dbReference>
<reference evidence="1 2" key="1">
    <citation type="submission" date="2022-01" db="EMBL/GenBank/DDBJ databases">
        <title>Whole genome-based taxonomy of the Shewanellaceae.</title>
        <authorList>
            <person name="Martin-Rodriguez A.J."/>
        </authorList>
    </citation>
    <scope>NUCLEOTIDE SEQUENCE [LARGE SCALE GENOMIC DNA]</scope>
    <source>
        <strain evidence="1 2">DSM 24955</strain>
    </source>
</reference>
<comment type="caution">
    <text evidence="1">The sequence shown here is derived from an EMBL/GenBank/DDBJ whole genome shotgun (WGS) entry which is preliminary data.</text>
</comment>
<evidence type="ECO:0000313" key="2">
    <source>
        <dbReference type="Proteomes" id="UP001202134"/>
    </source>
</evidence>
<dbReference type="RefSeq" id="WP_248956538.1">
    <property type="nucleotide sequence ID" value="NZ_JAKIKU010000010.1"/>
</dbReference>
<organism evidence="1 2">
    <name type="scientific">Shewanella electrodiphila</name>
    <dbReference type="NCBI Taxonomy" id="934143"/>
    <lineage>
        <taxon>Bacteria</taxon>
        <taxon>Pseudomonadati</taxon>
        <taxon>Pseudomonadota</taxon>
        <taxon>Gammaproteobacteria</taxon>
        <taxon>Alteromonadales</taxon>
        <taxon>Shewanellaceae</taxon>
        <taxon>Shewanella</taxon>
    </lineage>
</organism>
<evidence type="ECO:0000313" key="1">
    <source>
        <dbReference type="EMBL" id="MCL1047009.1"/>
    </source>
</evidence>
<dbReference type="Proteomes" id="UP001202134">
    <property type="component" value="Unassembled WGS sequence"/>
</dbReference>
<protein>
    <submittedName>
        <fullName evidence="1">Uncharacterized protein</fullName>
    </submittedName>
</protein>
<gene>
    <name evidence="1" type="ORF">L2737_17050</name>
</gene>
<accession>A0ABT0KTS4</accession>
<keyword evidence="2" id="KW-1185">Reference proteome</keyword>
<proteinExistence type="predicted"/>
<name>A0ABT0KTS4_9GAMM</name>
<sequence>MKNSAFNRTDVLNELHSKGLPRHIAERYCDKTLSEILNNGCITTETAKRKAIESPVSTNRDERKRAETAEVYKQLTISNAHLGGMHRIAASLIKLED</sequence>